<proteinExistence type="predicted"/>
<accession>A0A1H4HKG3</accession>
<dbReference type="EMBL" id="FNRA01000020">
    <property type="protein sequence ID" value="SEB21572.1"/>
    <property type="molecule type" value="Genomic_DNA"/>
</dbReference>
<dbReference type="STRING" id="425514.SAMN05443550_12028"/>
<protein>
    <submittedName>
        <fullName evidence="1">Uncharacterized protein</fullName>
    </submittedName>
</protein>
<sequence length="189" mass="22492">MSTETLRTIKYTPQTAMKFDKVALKLGRSNRLVFAQMVDYFYRSKKDPLDINDELLKNTLLKHHKDYIGFIKTQENDLLIPIKREVDRMIRNQRDIVIYFDNQEKHNKTMQAGHLDLVASQNVQLRKLNESDQEIKIISRKLTSKEQMKIQFHYIMNNYIKNRDAFGMMTSAKEKDDLIQKTKHQIDLL</sequence>
<dbReference type="NCBIfam" id="NF041200">
    <property type="entry name" value="mob_BfmA_Nterm"/>
    <property type="match status" value="1"/>
</dbReference>
<gene>
    <name evidence="1" type="ORF">SAMN05443550_12028</name>
</gene>
<dbReference type="AlphaFoldDB" id="A0A1H4HKG3"/>
<dbReference type="Proteomes" id="UP000198850">
    <property type="component" value="Unassembled WGS sequence"/>
</dbReference>
<evidence type="ECO:0000313" key="1">
    <source>
        <dbReference type="EMBL" id="SEB21572.1"/>
    </source>
</evidence>
<keyword evidence="2" id="KW-1185">Reference proteome</keyword>
<reference evidence="1 2" key="1">
    <citation type="submission" date="2016-10" db="EMBL/GenBank/DDBJ databases">
        <authorList>
            <person name="de Groot N.N."/>
        </authorList>
    </citation>
    <scope>NUCLEOTIDE SEQUENCE [LARGE SCALE GENOMIC DNA]</scope>
    <source>
        <strain evidence="1 2">DSM 19033</strain>
    </source>
</reference>
<dbReference type="InterPro" id="IPR048012">
    <property type="entry name" value="BfmA-like_N"/>
</dbReference>
<dbReference type="OrthoDB" id="944975at2"/>
<name>A0A1H4HKG3_9SPHI</name>
<dbReference type="RefSeq" id="WP_090560084.1">
    <property type="nucleotide sequence ID" value="NZ_FNRA01000020.1"/>
</dbReference>
<evidence type="ECO:0000313" key="2">
    <source>
        <dbReference type="Proteomes" id="UP000198850"/>
    </source>
</evidence>
<organism evidence="1 2">
    <name type="scientific">Pedobacter hartonius</name>
    <dbReference type="NCBI Taxonomy" id="425514"/>
    <lineage>
        <taxon>Bacteria</taxon>
        <taxon>Pseudomonadati</taxon>
        <taxon>Bacteroidota</taxon>
        <taxon>Sphingobacteriia</taxon>
        <taxon>Sphingobacteriales</taxon>
        <taxon>Sphingobacteriaceae</taxon>
        <taxon>Pedobacter</taxon>
    </lineage>
</organism>